<accession>A0A6A6ZC82</accession>
<evidence type="ECO:0000313" key="1">
    <source>
        <dbReference type="EMBL" id="KAF2818448.1"/>
    </source>
</evidence>
<dbReference type="Proteomes" id="UP000799424">
    <property type="component" value="Unassembled WGS sequence"/>
</dbReference>
<organism evidence="1 2">
    <name type="scientific">Ophiobolus disseminans</name>
    <dbReference type="NCBI Taxonomy" id="1469910"/>
    <lineage>
        <taxon>Eukaryota</taxon>
        <taxon>Fungi</taxon>
        <taxon>Dikarya</taxon>
        <taxon>Ascomycota</taxon>
        <taxon>Pezizomycotina</taxon>
        <taxon>Dothideomycetes</taxon>
        <taxon>Pleosporomycetidae</taxon>
        <taxon>Pleosporales</taxon>
        <taxon>Pleosporineae</taxon>
        <taxon>Phaeosphaeriaceae</taxon>
        <taxon>Ophiobolus</taxon>
    </lineage>
</organism>
<protein>
    <submittedName>
        <fullName evidence="1">Uncharacterized protein</fullName>
    </submittedName>
</protein>
<reference evidence="1" key="1">
    <citation type="journal article" date="2020" name="Stud. Mycol.">
        <title>101 Dothideomycetes genomes: a test case for predicting lifestyles and emergence of pathogens.</title>
        <authorList>
            <person name="Haridas S."/>
            <person name="Albert R."/>
            <person name="Binder M."/>
            <person name="Bloem J."/>
            <person name="Labutti K."/>
            <person name="Salamov A."/>
            <person name="Andreopoulos B."/>
            <person name="Baker S."/>
            <person name="Barry K."/>
            <person name="Bills G."/>
            <person name="Bluhm B."/>
            <person name="Cannon C."/>
            <person name="Castanera R."/>
            <person name="Culley D."/>
            <person name="Daum C."/>
            <person name="Ezra D."/>
            <person name="Gonzalez J."/>
            <person name="Henrissat B."/>
            <person name="Kuo A."/>
            <person name="Liang C."/>
            <person name="Lipzen A."/>
            <person name="Lutzoni F."/>
            <person name="Magnuson J."/>
            <person name="Mondo S."/>
            <person name="Nolan M."/>
            <person name="Ohm R."/>
            <person name="Pangilinan J."/>
            <person name="Park H.-J."/>
            <person name="Ramirez L."/>
            <person name="Alfaro M."/>
            <person name="Sun H."/>
            <person name="Tritt A."/>
            <person name="Yoshinaga Y."/>
            <person name="Zwiers L.-H."/>
            <person name="Turgeon B."/>
            <person name="Goodwin S."/>
            <person name="Spatafora J."/>
            <person name="Crous P."/>
            <person name="Grigoriev I."/>
        </authorList>
    </citation>
    <scope>NUCLEOTIDE SEQUENCE</scope>
    <source>
        <strain evidence="1">CBS 113818</strain>
    </source>
</reference>
<evidence type="ECO:0000313" key="2">
    <source>
        <dbReference type="Proteomes" id="UP000799424"/>
    </source>
</evidence>
<proteinExistence type="predicted"/>
<dbReference type="AlphaFoldDB" id="A0A6A6ZC82"/>
<keyword evidence="2" id="KW-1185">Reference proteome</keyword>
<dbReference type="OrthoDB" id="3801226at2759"/>
<sequence>MAEMEATRQQLGALNAELLSMRVRNKNAAQLLEEATSLERRTKLRLDAIITRFAKKECLQLTDLMYRKLPAELRDAVYQYLCIEDQTMYVGPYYHFRPYECKPTVKVDLEAEWRQVDYHVNPHMMFDFDPPSPEIVDAEEAADRRIADVPEQEKNFITLPDGRAKYDHTCQRPTGVLLPNNHIFNPEYVGDKVAWETQQLYWAQNTFSICHVDAGIERLLQKAKYTGFQEESLSGRLNKHEDRLCPWGFVHDLQIRIKFEHFRQFLKFAMEHQRPTTAESFAYERNFLRAIKESLEPLVRLPLSTRTLNIEFILMTQLNQDDEDERRTFGNLLQAIRNTIYRLVYDRPNTCVKIVHHDELMSPFPRDITQLWSLTKEQWEHEKAANHDFSGTADWTEEFYFGDLFIRHNGRFGGYFNNPQLWDVMMAERWGIGNVYEDTKPRTPIKEGLYWPVYTLGSGDDEDGDDEMDS</sequence>
<dbReference type="EMBL" id="MU006252">
    <property type="protein sequence ID" value="KAF2818448.1"/>
    <property type="molecule type" value="Genomic_DNA"/>
</dbReference>
<name>A0A6A6ZC82_9PLEO</name>
<gene>
    <name evidence="1" type="ORF">CC86DRAFT_375805</name>
</gene>